<evidence type="ECO:0000256" key="2">
    <source>
        <dbReference type="HAMAP-Rule" id="MF_00341"/>
    </source>
</evidence>
<name>A0ABD5ZLV7_9EURY</name>
<comment type="caution">
    <text evidence="3">The sequence shown here is derived from an EMBL/GenBank/DDBJ whole genome shotgun (WGS) entry which is preliminary data.</text>
</comment>
<dbReference type="SUPFAM" id="SSF53335">
    <property type="entry name" value="S-adenosyl-L-methionine-dependent methyltransferases"/>
    <property type="match status" value="1"/>
</dbReference>
<keyword evidence="4" id="KW-1185">Reference proteome</keyword>
<gene>
    <name evidence="3" type="ORF">ACFQJ4_04395</name>
</gene>
<comment type="similarity">
    <text evidence="1 2">Belongs to the UPF0146 family.</text>
</comment>
<accession>A0ABD5ZLV7</accession>
<sequence>MTDRRRALADALAALAPERAVEVGVGRRPDVAAALAERGRAVTATDVVARDVPEGVAFVRDDATDPDPAVYAEADLVYALNCPPELQRPLVAIAERAGAAWAFTTLGADPAVVEAAPRTLPGDTLFTVPDRVPRV</sequence>
<dbReference type="PIRSF" id="PIRSF016725">
    <property type="entry name" value="UCP016725"/>
    <property type="match status" value="1"/>
</dbReference>
<evidence type="ECO:0000313" key="4">
    <source>
        <dbReference type="Proteomes" id="UP001596398"/>
    </source>
</evidence>
<evidence type="ECO:0000313" key="3">
    <source>
        <dbReference type="EMBL" id="MFC7234554.1"/>
    </source>
</evidence>
<dbReference type="Proteomes" id="UP001596398">
    <property type="component" value="Unassembled WGS sequence"/>
</dbReference>
<organism evidence="3 4">
    <name type="scientific">Halosegnis marinus</name>
    <dbReference type="NCBI Taxonomy" id="3034023"/>
    <lineage>
        <taxon>Archaea</taxon>
        <taxon>Methanobacteriati</taxon>
        <taxon>Methanobacteriota</taxon>
        <taxon>Stenosarchaea group</taxon>
        <taxon>Halobacteria</taxon>
        <taxon>Halobacteriales</taxon>
        <taxon>Natronomonadaceae</taxon>
        <taxon>Halosegnis</taxon>
    </lineage>
</organism>
<dbReference type="InterPro" id="IPR029063">
    <property type="entry name" value="SAM-dependent_MTases_sf"/>
</dbReference>
<dbReference type="InterPro" id="IPR005353">
    <property type="entry name" value="UPF0146"/>
</dbReference>
<dbReference type="RefSeq" id="WP_276235561.1">
    <property type="nucleotide sequence ID" value="NZ_CP119802.1"/>
</dbReference>
<evidence type="ECO:0000256" key="1">
    <source>
        <dbReference type="ARBA" id="ARBA00006969"/>
    </source>
</evidence>
<dbReference type="Pfam" id="PF03686">
    <property type="entry name" value="UPF0146"/>
    <property type="match status" value="1"/>
</dbReference>
<dbReference type="AlphaFoldDB" id="A0ABD5ZLV7"/>
<protein>
    <recommendedName>
        <fullName evidence="2">UPF0146 protein ACFQJ4_04395</fullName>
    </recommendedName>
</protein>
<dbReference type="Gene3D" id="3.40.50.150">
    <property type="entry name" value="Vaccinia Virus protein VP39"/>
    <property type="match status" value="1"/>
</dbReference>
<dbReference type="EMBL" id="JBHTAP010000001">
    <property type="protein sequence ID" value="MFC7234554.1"/>
    <property type="molecule type" value="Genomic_DNA"/>
</dbReference>
<reference evidence="3 4" key="1">
    <citation type="journal article" date="2019" name="Int. J. Syst. Evol. Microbiol.">
        <title>The Global Catalogue of Microorganisms (GCM) 10K type strain sequencing project: providing services to taxonomists for standard genome sequencing and annotation.</title>
        <authorList>
            <consortium name="The Broad Institute Genomics Platform"/>
            <consortium name="The Broad Institute Genome Sequencing Center for Infectious Disease"/>
            <person name="Wu L."/>
            <person name="Ma J."/>
        </authorList>
    </citation>
    <scope>NUCLEOTIDE SEQUENCE [LARGE SCALE GENOMIC DNA]</scope>
    <source>
        <strain evidence="3 4">DT85</strain>
    </source>
</reference>
<dbReference type="GeneID" id="79266222"/>
<dbReference type="HAMAP" id="MF_00341">
    <property type="entry name" value="UPF0146"/>
    <property type="match status" value="1"/>
</dbReference>
<proteinExistence type="inferred from homology"/>